<comment type="caution">
    <text evidence="1">The sequence shown here is derived from an EMBL/GenBank/DDBJ whole genome shotgun (WGS) entry which is preliminary data.</text>
</comment>
<evidence type="ECO:0000313" key="1">
    <source>
        <dbReference type="EMBL" id="CAK5277335.1"/>
    </source>
</evidence>
<feature type="non-terminal residue" evidence="1">
    <location>
        <position position="93"/>
    </location>
</feature>
<evidence type="ECO:0000313" key="2">
    <source>
        <dbReference type="Proteomes" id="UP001295794"/>
    </source>
</evidence>
<dbReference type="AlphaFoldDB" id="A0AAD2HKX5"/>
<name>A0AAD2HKX5_9AGAR</name>
<organism evidence="1 2">
    <name type="scientific">Mycena citricolor</name>
    <dbReference type="NCBI Taxonomy" id="2018698"/>
    <lineage>
        <taxon>Eukaryota</taxon>
        <taxon>Fungi</taxon>
        <taxon>Dikarya</taxon>
        <taxon>Basidiomycota</taxon>
        <taxon>Agaricomycotina</taxon>
        <taxon>Agaricomycetes</taxon>
        <taxon>Agaricomycetidae</taxon>
        <taxon>Agaricales</taxon>
        <taxon>Marasmiineae</taxon>
        <taxon>Mycenaceae</taxon>
        <taxon>Mycena</taxon>
    </lineage>
</organism>
<proteinExistence type="predicted"/>
<keyword evidence="2" id="KW-1185">Reference proteome</keyword>
<accession>A0AAD2HKX5</accession>
<protein>
    <submittedName>
        <fullName evidence="1">Uncharacterized protein</fullName>
    </submittedName>
</protein>
<gene>
    <name evidence="1" type="ORF">MYCIT1_LOCUS26285</name>
</gene>
<dbReference type="Proteomes" id="UP001295794">
    <property type="component" value="Unassembled WGS sequence"/>
</dbReference>
<reference evidence="1" key="1">
    <citation type="submission" date="2023-11" db="EMBL/GenBank/DDBJ databases">
        <authorList>
            <person name="De Vega J J."/>
            <person name="De Vega J J."/>
        </authorList>
    </citation>
    <scope>NUCLEOTIDE SEQUENCE</scope>
</reference>
<sequence length="93" mass="10396">MRSTPRTRSRSHWDVRIVVARNRTRQVTGPSELSAFPSICGFRAEKSGLKMQPLMVVEPFQNSKASRRRPANFLAVGLVIHCIAGQLDPGFCD</sequence>
<dbReference type="EMBL" id="CAVNYO010000419">
    <property type="protein sequence ID" value="CAK5277335.1"/>
    <property type="molecule type" value="Genomic_DNA"/>
</dbReference>